<accession>A0ABR3SX03</accession>
<dbReference type="Gene3D" id="3.40.50.720">
    <property type="entry name" value="NAD(P)-binding Rossmann-like Domain"/>
    <property type="match status" value="2"/>
</dbReference>
<organism evidence="5 6">
    <name type="scientific">Neofusicoccum ribis</name>
    <dbReference type="NCBI Taxonomy" id="45134"/>
    <lineage>
        <taxon>Eukaryota</taxon>
        <taxon>Fungi</taxon>
        <taxon>Dikarya</taxon>
        <taxon>Ascomycota</taxon>
        <taxon>Pezizomycotina</taxon>
        <taxon>Dothideomycetes</taxon>
        <taxon>Dothideomycetes incertae sedis</taxon>
        <taxon>Botryosphaeriales</taxon>
        <taxon>Botryosphaeriaceae</taxon>
        <taxon>Neofusicoccum</taxon>
    </lineage>
</organism>
<dbReference type="SUPFAM" id="SSF47336">
    <property type="entry name" value="ACP-like"/>
    <property type="match status" value="1"/>
</dbReference>
<dbReference type="InterPro" id="IPR013120">
    <property type="entry name" value="FAR_NAD-bd"/>
</dbReference>
<keyword evidence="1" id="KW-0596">Phosphopantetheine</keyword>
<feature type="domain" description="Thioester reductase (TE)" evidence="4">
    <location>
        <begin position="321"/>
        <end position="428"/>
    </location>
</feature>
<dbReference type="InterPro" id="IPR009081">
    <property type="entry name" value="PP-bd_ACP"/>
</dbReference>
<evidence type="ECO:0000259" key="3">
    <source>
        <dbReference type="Pfam" id="PF00550"/>
    </source>
</evidence>
<comment type="caution">
    <text evidence="5">The sequence shown here is derived from an EMBL/GenBank/DDBJ whole genome shotgun (WGS) entry which is preliminary data.</text>
</comment>
<proteinExistence type="predicted"/>
<dbReference type="PANTHER" id="PTHR43439:SF2">
    <property type="entry name" value="ENZYME, PUTATIVE (JCVI)-RELATED"/>
    <property type="match status" value="1"/>
</dbReference>
<evidence type="ECO:0000313" key="6">
    <source>
        <dbReference type="Proteomes" id="UP001521116"/>
    </source>
</evidence>
<dbReference type="Gene3D" id="1.10.1200.10">
    <property type="entry name" value="ACP-like"/>
    <property type="match status" value="1"/>
</dbReference>
<reference evidence="5 6" key="1">
    <citation type="submission" date="2024-02" db="EMBL/GenBank/DDBJ databases">
        <title>De novo assembly and annotation of 12 fungi associated with fruit tree decline syndrome in Ontario, Canada.</title>
        <authorList>
            <person name="Sulman M."/>
            <person name="Ellouze W."/>
            <person name="Ilyukhin E."/>
        </authorList>
    </citation>
    <scope>NUCLEOTIDE SEQUENCE [LARGE SCALE GENOMIC DNA]</scope>
    <source>
        <strain evidence="5 6">M1-105</strain>
    </source>
</reference>
<dbReference type="Proteomes" id="UP001521116">
    <property type="component" value="Unassembled WGS sequence"/>
</dbReference>
<evidence type="ECO:0000313" key="5">
    <source>
        <dbReference type="EMBL" id="KAL1631104.1"/>
    </source>
</evidence>
<dbReference type="Pfam" id="PF00550">
    <property type="entry name" value="PP-binding"/>
    <property type="match status" value="1"/>
</dbReference>
<evidence type="ECO:0000259" key="4">
    <source>
        <dbReference type="Pfam" id="PF07993"/>
    </source>
</evidence>
<dbReference type="EMBL" id="JAJVDC020000041">
    <property type="protein sequence ID" value="KAL1631104.1"/>
    <property type="molecule type" value="Genomic_DNA"/>
</dbReference>
<dbReference type="PANTHER" id="PTHR43439">
    <property type="entry name" value="PHENYLACETATE-COENZYME A LIGASE"/>
    <property type="match status" value="1"/>
</dbReference>
<dbReference type="InterPro" id="IPR036291">
    <property type="entry name" value="NAD(P)-bd_dom_sf"/>
</dbReference>
<keyword evidence="2" id="KW-0597">Phosphoprotein</keyword>
<evidence type="ECO:0000256" key="2">
    <source>
        <dbReference type="ARBA" id="ARBA00022553"/>
    </source>
</evidence>
<keyword evidence="6" id="KW-1185">Reference proteome</keyword>
<dbReference type="Pfam" id="PF23562">
    <property type="entry name" value="AMP-binding_C_3"/>
    <property type="match status" value="1"/>
</dbReference>
<dbReference type="InterPro" id="IPR051414">
    <property type="entry name" value="Adenylate-forming_Reductase"/>
</dbReference>
<feature type="domain" description="Thioester reductase (TE)" evidence="4">
    <location>
        <begin position="442"/>
        <end position="527"/>
    </location>
</feature>
<feature type="domain" description="Carrier" evidence="3">
    <location>
        <begin position="202"/>
        <end position="270"/>
    </location>
</feature>
<dbReference type="Pfam" id="PF07993">
    <property type="entry name" value="NAD_binding_4"/>
    <property type="match status" value="2"/>
</dbReference>
<sequence>MEHVEDNLAEMIIRPLGDLRQQPVFYNFPGISEWKTNDLFEEHPARTGLWRFKCRRDDLLVLSNGLKFDPIMFEKTVEDHPFVTGAIVVGHDRFQPGLIVEVDEGRIPTDHLSFLEHVWPIVKMANKPSSTHARIEKSMIAFANKDKPFARTAKHSIAKRATLDLYAPEIEALYSPNRVDQQLSVQLGKLDVKANLTELRNYLRQALRLLLGDLPEIHSDDDDLFKLKMDSQNVLALSKLLRNGLTFEGNQVVVPVADIYTNPTINTLASSIHRKLTSDEHDVEPRERESLILHLVEKYTAGLAGASVSLADPPELHTAILTGSTGSLGSYILEKLIESDQVQKVYCLNRSEDAGRRQKQSFAERGIHAELSKVSFLHADFSLPRFGLSLEAYDELVFSATIFIHNAWAVNFNHSLESFVPTHITGYSGIVPEAIVERPSAAANQGYGASKYVAERILGAAAAVEVPVSIFRCGQIAGPQYHEGCWNRQEWFPSLVLTSASMGAIPLSLGDTDDIDWLPVDSAAQAIVECTLSNVGRSEAQSPDVFHIINPKTGSWRGLVPVIQELYRREQGIVLEAVAFDDWVAALKRVPLTREQVEIKPGLKLIGFYESMAGLFQVVDIQKTVKYSKSLAESRPVDEALLKKWLRHWI</sequence>
<dbReference type="SUPFAM" id="SSF56801">
    <property type="entry name" value="Acetyl-CoA synthetase-like"/>
    <property type="match status" value="1"/>
</dbReference>
<protein>
    <submittedName>
        <fullName evidence="5">Uncharacterized protein</fullName>
    </submittedName>
</protein>
<evidence type="ECO:0000256" key="1">
    <source>
        <dbReference type="ARBA" id="ARBA00022450"/>
    </source>
</evidence>
<gene>
    <name evidence="5" type="ORF">SLS56_004492</name>
</gene>
<dbReference type="InterPro" id="IPR036736">
    <property type="entry name" value="ACP-like_sf"/>
</dbReference>
<name>A0ABR3SX03_9PEZI</name>
<dbReference type="SUPFAM" id="SSF51735">
    <property type="entry name" value="NAD(P)-binding Rossmann-fold domains"/>
    <property type="match status" value="1"/>
</dbReference>